<accession>A0A839QU30</accession>
<dbReference type="EMBL" id="JACHWP010000001">
    <property type="protein sequence ID" value="MBB3022280.1"/>
    <property type="molecule type" value="Genomic_DNA"/>
</dbReference>
<reference evidence="1 2" key="1">
    <citation type="submission" date="2020-08" db="EMBL/GenBank/DDBJ databases">
        <title>Sequencing the genomes of 1000 actinobacteria strains.</title>
        <authorList>
            <person name="Klenk H.-P."/>
        </authorList>
    </citation>
    <scope>NUCLEOTIDE SEQUENCE [LARGE SCALE GENOMIC DNA]</scope>
    <source>
        <strain evidence="1 2">DSM 23040</strain>
    </source>
</reference>
<keyword evidence="2" id="KW-1185">Reference proteome</keyword>
<proteinExistence type="predicted"/>
<evidence type="ECO:0000313" key="2">
    <source>
        <dbReference type="Proteomes" id="UP000568050"/>
    </source>
</evidence>
<evidence type="ECO:0000313" key="1">
    <source>
        <dbReference type="EMBL" id="MBB3022280.1"/>
    </source>
</evidence>
<dbReference type="Proteomes" id="UP000568050">
    <property type="component" value="Unassembled WGS sequence"/>
</dbReference>
<name>A0A839QU30_9MICO</name>
<gene>
    <name evidence="1" type="ORF">FHX50_000528</name>
</gene>
<organism evidence="1 2">
    <name type="scientific">Helcobacillus massiliensis</name>
    <dbReference type="NCBI Taxonomy" id="521392"/>
    <lineage>
        <taxon>Bacteria</taxon>
        <taxon>Bacillati</taxon>
        <taxon>Actinomycetota</taxon>
        <taxon>Actinomycetes</taxon>
        <taxon>Micrococcales</taxon>
        <taxon>Dermabacteraceae</taxon>
        <taxon>Helcobacillus</taxon>
    </lineage>
</organism>
<comment type="caution">
    <text evidence="1">The sequence shown here is derived from an EMBL/GenBank/DDBJ whole genome shotgun (WGS) entry which is preliminary data.</text>
</comment>
<protein>
    <submittedName>
        <fullName evidence="1">Uncharacterized protein</fullName>
    </submittedName>
</protein>
<sequence>MTNAPSSAFTGDHHDPITIHGADSRELLAAVSTHYGAIPQHGVILFPFDSDGHLAAIMRIRAECWSDPGFYHSVLARNVHALLEQGYSAMRVLVVGTVPADGDPLLVGEPPLADDPGQLLSLADLAASTHDALTLHRELVGCVRTWLISGRVSIDVGADGPISDPVPFGDLADSAVAAEAVSRGRPLFLRPEDEAALSPDQLSRFIDALQRQARSDIPDLDPAAEARDLLDLAATGPGWLRREAQVRTADGTRMSLYEHLTEFLHAMTDSAFSDAFFTAVMNRGMNADHTPQSLLHAICTDPDFVPTEAVLPGGSVDVLLGELWRLWQLAPPDEMPDRMVESLATIVLHNALVNWWTTRLGDMARQVGSVLLTCPDHRLAGLLEPMMEGLLVHPWLDADSCALVRSSSTGSRLL</sequence>
<dbReference type="AlphaFoldDB" id="A0A839QU30"/>
<dbReference type="RefSeq" id="WP_183374185.1">
    <property type="nucleotide sequence ID" value="NZ_CBCSFZ010000005.1"/>
</dbReference>